<dbReference type="Pfam" id="PF00331">
    <property type="entry name" value="Glyco_hydro_10"/>
    <property type="match status" value="1"/>
</dbReference>
<evidence type="ECO:0000256" key="6">
    <source>
        <dbReference type="ARBA" id="ARBA00023295"/>
    </source>
</evidence>
<comment type="catalytic activity">
    <reaction evidence="1 9">
        <text>Endohydrolysis of (1-&gt;4)-beta-D-xylosidic linkages in xylans.</text>
        <dbReference type="EC" id="3.2.1.8"/>
    </reaction>
</comment>
<comment type="pathway">
    <text evidence="2">Glycan degradation; xylan degradation.</text>
</comment>
<keyword evidence="5 9" id="KW-0119">Carbohydrate metabolism</keyword>
<keyword evidence="3 11" id="KW-0858">Xylan degradation</keyword>
<evidence type="ECO:0000256" key="4">
    <source>
        <dbReference type="ARBA" id="ARBA00022801"/>
    </source>
</evidence>
<dbReference type="PANTHER" id="PTHR31490:SF90">
    <property type="entry name" value="ENDO-1,4-BETA-XYLANASE A"/>
    <property type="match status" value="1"/>
</dbReference>
<protein>
    <recommendedName>
        <fullName evidence="9">Beta-xylanase</fullName>
        <ecNumber evidence="9">3.2.1.8</ecNumber>
    </recommendedName>
</protein>
<dbReference type="SMART" id="SM00633">
    <property type="entry name" value="Glyco_10"/>
    <property type="match status" value="1"/>
</dbReference>
<evidence type="ECO:0000313" key="11">
    <source>
        <dbReference type="EMBL" id="PDO10561.1"/>
    </source>
</evidence>
<evidence type="ECO:0000256" key="9">
    <source>
        <dbReference type="RuleBase" id="RU361174"/>
    </source>
</evidence>
<dbReference type="InterPro" id="IPR017853">
    <property type="entry name" value="GH"/>
</dbReference>
<dbReference type="Proteomes" id="UP000243688">
    <property type="component" value="Unassembled WGS sequence"/>
</dbReference>
<dbReference type="InterPro" id="IPR001000">
    <property type="entry name" value="GH10_dom"/>
</dbReference>
<dbReference type="EMBL" id="MOXJ01000013">
    <property type="protein sequence ID" value="PDO10561.1"/>
    <property type="molecule type" value="Genomic_DNA"/>
</dbReference>
<evidence type="ECO:0000256" key="1">
    <source>
        <dbReference type="ARBA" id="ARBA00000681"/>
    </source>
</evidence>
<dbReference type="EC" id="3.2.1.8" evidence="9"/>
<dbReference type="PROSITE" id="PS51760">
    <property type="entry name" value="GH10_2"/>
    <property type="match status" value="1"/>
</dbReference>
<organism evidence="11 12">
    <name type="scientific">Candidatus Reconcilbacillus cellulovorans</name>
    <dbReference type="NCBI Taxonomy" id="1906605"/>
    <lineage>
        <taxon>Bacteria</taxon>
        <taxon>Bacillati</taxon>
        <taxon>Bacillota</taxon>
        <taxon>Bacilli</taxon>
        <taxon>Bacillales</taxon>
        <taxon>Paenibacillaceae</taxon>
        <taxon>Candidatus Reconcilbacillus</taxon>
    </lineage>
</organism>
<evidence type="ECO:0000256" key="7">
    <source>
        <dbReference type="ARBA" id="ARBA00023326"/>
    </source>
</evidence>
<dbReference type="PANTHER" id="PTHR31490">
    <property type="entry name" value="GLYCOSYL HYDROLASE"/>
    <property type="match status" value="1"/>
</dbReference>
<dbReference type="PROSITE" id="PS00591">
    <property type="entry name" value="GH10_1"/>
    <property type="match status" value="1"/>
</dbReference>
<name>A0A2A6E0K6_9BACL</name>
<reference evidence="11 12" key="1">
    <citation type="submission" date="2016-12" db="EMBL/GenBank/DDBJ databases">
        <title>Candidatus Reconcilibacillus cellulovorans genome.</title>
        <authorList>
            <person name="Kolinko S."/>
            <person name="Wu Y.-W."/>
            <person name="Tachea F."/>
            <person name="Denzel E."/>
            <person name="Hiras J."/>
            <person name="Baecker N."/>
            <person name="Chan L.J."/>
            <person name="Eichorst S.A."/>
            <person name="Frey D."/>
            <person name="Adams P.D."/>
            <person name="Pray T."/>
            <person name="Tanjore D."/>
            <person name="Petzold C.J."/>
            <person name="Gladden J.M."/>
            <person name="Simmons B.A."/>
            <person name="Singer S.W."/>
        </authorList>
    </citation>
    <scope>NUCLEOTIDE SEQUENCE [LARGE SCALE GENOMIC DNA]</scope>
    <source>
        <strain evidence="11">JTherm</strain>
    </source>
</reference>
<keyword evidence="6 9" id="KW-0326">Glycosidase</keyword>
<dbReference type="PRINTS" id="PR00134">
    <property type="entry name" value="GLHYDRLASE10"/>
</dbReference>
<evidence type="ECO:0000256" key="2">
    <source>
        <dbReference type="ARBA" id="ARBA00004851"/>
    </source>
</evidence>
<proteinExistence type="inferred from homology"/>
<dbReference type="GO" id="GO:0045493">
    <property type="term" value="P:xylan catabolic process"/>
    <property type="evidence" value="ECO:0007669"/>
    <property type="project" value="UniProtKB-UniPathway"/>
</dbReference>
<dbReference type="InterPro" id="IPR031158">
    <property type="entry name" value="GH10_AS"/>
</dbReference>
<dbReference type="SUPFAM" id="SSF51445">
    <property type="entry name" value="(Trans)glycosidases"/>
    <property type="match status" value="1"/>
</dbReference>
<dbReference type="InterPro" id="IPR044846">
    <property type="entry name" value="GH10"/>
</dbReference>
<feature type="domain" description="GH10" evidence="10">
    <location>
        <begin position="1"/>
        <end position="330"/>
    </location>
</feature>
<dbReference type="GO" id="GO:0031176">
    <property type="term" value="F:endo-1,4-beta-xylanase activity"/>
    <property type="evidence" value="ECO:0007669"/>
    <property type="project" value="UniProtKB-EC"/>
</dbReference>
<dbReference type="UniPathway" id="UPA00114"/>
<sequence length="334" mass="38766">MTVPSLSRAFAGDFVIGAAVNARTIRSHRDFVVEHFVSVTPENEMKFERLQPAEGLYTFEEADRIVMFAKEYGLRVRGHTLVWHNQTPDWVFEQDGRPADRQVVLARMRAHIETVVGRYRSAVYCWDVVNEAVADEGTELLRRSKWLELVGPDYVEQAFRYAHEADPDALLFYNDYNECNPEKREKIVRLLRLLLDRGVPVHGVGMQGHWDLEHPTADEIRSAIERYASLGLRVQITELDVSVYGWRDRDRDSWPAMPDPALLERQAARYEEIFRLFHEYRDVIDGVTFWGVADDATWLDHFPVPGRKNWPLPFDEAHRPKPAFFAMLRAVGQV</sequence>
<feature type="active site" description="Nucleophile" evidence="8">
    <location>
        <position position="238"/>
    </location>
</feature>
<comment type="similarity">
    <text evidence="9">Belongs to the glycosyl hydrolase 10 (cellulase F) family.</text>
</comment>
<gene>
    <name evidence="11" type="ORF">BLM47_06725</name>
</gene>
<evidence type="ECO:0000256" key="5">
    <source>
        <dbReference type="ARBA" id="ARBA00023277"/>
    </source>
</evidence>
<keyword evidence="7 9" id="KW-0624">Polysaccharide degradation</keyword>
<evidence type="ECO:0000256" key="8">
    <source>
        <dbReference type="PROSITE-ProRule" id="PRU10061"/>
    </source>
</evidence>
<dbReference type="AlphaFoldDB" id="A0A2A6E0K6"/>
<evidence type="ECO:0000256" key="3">
    <source>
        <dbReference type="ARBA" id="ARBA00022651"/>
    </source>
</evidence>
<keyword evidence="4 9" id="KW-0378">Hydrolase</keyword>
<comment type="caution">
    <text evidence="11">The sequence shown here is derived from an EMBL/GenBank/DDBJ whole genome shotgun (WGS) entry which is preliminary data.</text>
</comment>
<accession>A0A2A6E0K6</accession>
<evidence type="ECO:0000259" key="10">
    <source>
        <dbReference type="PROSITE" id="PS51760"/>
    </source>
</evidence>
<evidence type="ECO:0000313" key="12">
    <source>
        <dbReference type="Proteomes" id="UP000243688"/>
    </source>
</evidence>
<dbReference type="Gene3D" id="3.20.20.80">
    <property type="entry name" value="Glycosidases"/>
    <property type="match status" value="1"/>
</dbReference>